<evidence type="ECO:0000313" key="2">
    <source>
        <dbReference type="EMBL" id="KAK4022192.1"/>
    </source>
</evidence>
<dbReference type="Proteomes" id="UP001234178">
    <property type="component" value="Unassembled WGS sequence"/>
</dbReference>
<sequence length="133" mass="14448">MVAESERTRKRGSGTIGKGKRLISLAFKFVGTAMRELCMGLLGKGIKYKGRRRDDALSRLIDSLPSNMDNKKKEMDGEKSFNAKGPSPKFIPSNLYRKEARLYMGTGTGGGGVERLPLTVGGGSFSLSKSRVT</sequence>
<feature type="region of interest" description="Disordered" evidence="1">
    <location>
        <begin position="66"/>
        <end position="88"/>
    </location>
</feature>
<dbReference type="EMBL" id="JAOYFB010000037">
    <property type="protein sequence ID" value="KAK4022192.1"/>
    <property type="molecule type" value="Genomic_DNA"/>
</dbReference>
<organism evidence="2 3">
    <name type="scientific">Daphnia magna</name>
    <dbReference type="NCBI Taxonomy" id="35525"/>
    <lineage>
        <taxon>Eukaryota</taxon>
        <taxon>Metazoa</taxon>
        <taxon>Ecdysozoa</taxon>
        <taxon>Arthropoda</taxon>
        <taxon>Crustacea</taxon>
        <taxon>Branchiopoda</taxon>
        <taxon>Diplostraca</taxon>
        <taxon>Cladocera</taxon>
        <taxon>Anomopoda</taxon>
        <taxon>Daphniidae</taxon>
        <taxon>Daphnia</taxon>
    </lineage>
</organism>
<reference evidence="2 3" key="1">
    <citation type="journal article" date="2023" name="Nucleic Acids Res.">
        <title>The hologenome of Daphnia magna reveals possible DNA methylation and microbiome-mediated evolution of the host genome.</title>
        <authorList>
            <person name="Chaturvedi A."/>
            <person name="Li X."/>
            <person name="Dhandapani V."/>
            <person name="Marshall H."/>
            <person name="Kissane S."/>
            <person name="Cuenca-Cambronero M."/>
            <person name="Asole G."/>
            <person name="Calvet F."/>
            <person name="Ruiz-Romero M."/>
            <person name="Marangio P."/>
            <person name="Guigo R."/>
            <person name="Rago D."/>
            <person name="Mirbahai L."/>
            <person name="Eastwood N."/>
            <person name="Colbourne J.K."/>
            <person name="Zhou J."/>
            <person name="Mallon E."/>
            <person name="Orsini L."/>
        </authorList>
    </citation>
    <scope>NUCLEOTIDE SEQUENCE [LARGE SCALE GENOMIC DNA]</scope>
    <source>
        <strain evidence="2">LRV0_1</strain>
    </source>
</reference>
<proteinExistence type="predicted"/>
<accession>A0ABR0AAN9</accession>
<comment type="caution">
    <text evidence="2">The sequence shown here is derived from an EMBL/GenBank/DDBJ whole genome shotgun (WGS) entry which is preliminary data.</text>
</comment>
<protein>
    <submittedName>
        <fullName evidence="2">Uncharacterized protein</fullName>
    </submittedName>
</protein>
<evidence type="ECO:0000256" key="1">
    <source>
        <dbReference type="SAM" id="MobiDB-lite"/>
    </source>
</evidence>
<name>A0ABR0AAN9_9CRUS</name>
<evidence type="ECO:0000313" key="3">
    <source>
        <dbReference type="Proteomes" id="UP001234178"/>
    </source>
</evidence>
<keyword evidence="3" id="KW-1185">Reference proteome</keyword>
<feature type="compositionally biased region" description="Basic and acidic residues" evidence="1">
    <location>
        <begin position="69"/>
        <end position="81"/>
    </location>
</feature>
<gene>
    <name evidence="2" type="ORF">OUZ56_007671</name>
</gene>